<gene>
    <name evidence="1" type="ORF">KIN20_007667</name>
    <name evidence="2" type="ORF">KIN20_007805</name>
</gene>
<sequence length="171" mass="19776">MESQKRSEELRAQRALCDLIRGDDSWEDTVVENIEEKYHRLVDYRHVSAMKAESPKVTKRRLSLRTLELIPQHKIARAIGNRSLTSELAKCCREAINEDLKERQAAVMAEAAEARKSIRKAQRGFTNFKTKMIALRYRDATVTASRRAMEKIFTSTTRISSLAMSTYRHMN</sequence>
<evidence type="ECO:0000313" key="1">
    <source>
        <dbReference type="EMBL" id="KAJ1351586.1"/>
    </source>
</evidence>
<keyword evidence="3" id="KW-1185">Reference proteome</keyword>
<name>A0AAD5MPE0_PARTN</name>
<dbReference type="EMBL" id="JAHQIW010001196">
    <property type="protein sequence ID" value="KAJ1351690.1"/>
    <property type="molecule type" value="Genomic_DNA"/>
</dbReference>
<comment type="caution">
    <text evidence="1">The sequence shown here is derived from an EMBL/GenBank/DDBJ whole genome shotgun (WGS) entry which is preliminary data.</text>
</comment>
<protein>
    <submittedName>
        <fullName evidence="1">Uncharacterized protein</fullName>
    </submittedName>
</protein>
<reference evidence="1" key="1">
    <citation type="submission" date="2021-06" db="EMBL/GenBank/DDBJ databases">
        <title>Parelaphostrongylus tenuis whole genome reference sequence.</title>
        <authorList>
            <person name="Garwood T.J."/>
            <person name="Larsen P.A."/>
            <person name="Fountain-Jones N.M."/>
            <person name="Garbe J.R."/>
            <person name="Macchietto M.G."/>
            <person name="Kania S.A."/>
            <person name="Gerhold R.W."/>
            <person name="Richards J.E."/>
            <person name="Wolf T.M."/>
        </authorList>
    </citation>
    <scope>NUCLEOTIDE SEQUENCE</scope>
    <source>
        <strain evidence="1">MNPRO001-30</strain>
        <tissue evidence="1">Meninges</tissue>
    </source>
</reference>
<evidence type="ECO:0000313" key="3">
    <source>
        <dbReference type="Proteomes" id="UP001196413"/>
    </source>
</evidence>
<evidence type="ECO:0000313" key="2">
    <source>
        <dbReference type="EMBL" id="KAJ1351690.1"/>
    </source>
</evidence>
<dbReference type="EMBL" id="JAHQIW010001139">
    <property type="protein sequence ID" value="KAJ1351586.1"/>
    <property type="molecule type" value="Genomic_DNA"/>
</dbReference>
<organism evidence="1 3">
    <name type="scientific">Parelaphostrongylus tenuis</name>
    <name type="common">Meningeal worm</name>
    <dbReference type="NCBI Taxonomy" id="148309"/>
    <lineage>
        <taxon>Eukaryota</taxon>
        <taxon>Metazoa</taxon>
        <taxon>Ecdysozoa</taxon>
        <taxon>Nematoda</taxon>
        <taxon>Chromadorea</taxon>
        <taxon>Rhabditida</taxon>
        <taxon>Rhabditina</taxon>
        <taxon>Rhabditomorpha</taxon>
        <taxon>Strongyloidea</taxon>
        <taxon>Metastrongylidae</taxon>
        <taxon>Parelaphostrongylus</taxon>
    </lineage>
</organism>
<dbReference type="AlphaFoldDB" id="A0AAD5MPE0"/>
<accession>A0AAD5MPE0</accession>
<proteinExistence type="predicted"/>
<dbReference type="Proteomes" id="UP001196413">
    <property type="component" value="Unassembled WGS sequence"/>
</dbReference>